<evidence type="ECO:0000256" key="1">
    <source>
        <dbReference type="SAM" id="SignalP"/>
    </source>
</evidence>
<comment type="caution">
    <text evidence="2">The sequence shown here is derived from an EMBL/GenBank/DDBJ whole genome shotgun (WGS) entry which is preliminary data.</text>
</comment>
<dbReference type="OrthoDB" id="71572at2759"/>
<reference evidence="2 3" key="1">
    <citation type="submission" date="2017-12" db="EMBL/GenBank/DDBJ databases">
        <title>Sequencing, de novo assembly and annotation of complete genome of a new Thraustochytrid species, strain FCC1311.</title>
        <authorList>
            <person name="Sedici K."/>
            <person name="Godart F."/>
            <person name="Aiese Cigliano R."/>
            <person name="Sanseverino W."/>
            <person name="Barakat M."/>
            <person name="Ortet P."/>
            <person name="Marechal E."/>
            <person name="Cagnac O."/>
            <person name="Amato A."/>
        </authorList>
    </citation>
    <scope>NUCLEOTIDE SEQUENCE [LARGE SCALE GENOMIC DNA]</scope>
</reference>
<proteinExistence type="predicted"/>
<dbReference type="AlphaFoldDB" id="A0A2R5G263"/>
<dbReference type="EMBL" id="BEYU01000001">
    <property type="protein sequence ID" value="GBG23818.1"/>
    <property type="molecule type" value="Genomic_DNA"/>
</dbReference>
<protein>
    <submittedName>
        <fullName evidence="2">Uncharacterized protein</fullName>
    </submittedName>
</protein>
<name>A0A2R5G263_9STRA</name>
<organism evidence="2 3">
    <name type="scientific">Hondaea fermentalgiana</name>
    <dbReference type="NCBI Taxonomy" id="2315210"/>
    <lineage>
        <taxon>Eukaryota</taxon>
        <taxon>Sar</taxon>
        <taxon>Stramenopiles</taxon>
        <taxon>Bigyra</taxon>
        <taxon>Labyrinthulomycetes</taxon>
        <taxon>Thraustochytrida</taxon>
        <taxon>Thraustochytriidae</taxon>
        <taxon>Hondaea</taxon>
    </lineage>
</organism>
<evidence type="ECO:0000313" key="3">
    <source>
        <dbReference type="Proteomes" id="UP000241890"/>
    </source>
</evidence>
<feature type="signal peptide" evidence="1">
    <location>
        <begin position="1"/>
        <end position="24"/>
    </location>
</feature>
<keyword evidence="3" id="KW-1185">Reference proteome</keyword>
<accession>A0A2R5G263</accession>
<dbReference type="InParanoid" id="A0A2R5G263"/>
<evidence type="ECO:0000313" key="2">
    <source>
        <dbReference type="EMBL" id="GBG23818.1"/>
    </source>
</evidence>
<dbReference type="Proteomes" id="UP000241890">
    <property type="component" value="Unassembled WGS sequence"/>
</dbReference>
<feature type="chain" id="PRO_5015358189" evidence="1">
    <location>
        <begin position="25"/>
        <end position="166"/>
    </location>
</feature>
<sequence>MGSSNVILVVILAVLALVMEPASAHFTDLLVETKEAPNSLRGVETANESGACWKKIEWRGLGHLGNCTADEEKQMGLCYAKCGEKGAIGEGPTCFDPCPAGYDINAGAICCEDKQVCSQKVIDLAVRIPYEIARAAMDEHNPVALIHDIQNIIKDMTQLAFPECTY</sequence>
<gene>
    <name evidence="2" type="ORF">FCC1311_000382</name>
</gene>
<keyword evidence="1" id="KW-0732">Signal</keyword>